<comment type="similarity">
    <text evidence="2">Belongs to the CLPTM1 family.</text>
</comment>
<comment type="subcellular location">
    <subcellularLocation>
        <location evidence="1">Membrane</location>
        <topology evidence="1">Multi-pass membrane protein</topology>
    </subcellularLocation>
</comment>
<evidence type="ECO:0000256" key="5">
    <source>
        <dbReference type="ARBA" id="ARBA00023136"/>
    </source>
</evidence>
<feature type="compositionally biased region" description="Low complexity" evidence="6">
    <location>
        <begin position="19"/>
        <end position="29"/>
    </location>
</feature>
<evidence type="ECO:0000256" key="1">
    <source>
        <dbReference type="ARBA" id="ARBA00004141"/>
    </source>
</evidence>
<dbReference type="EMBL" id="MCGE01000013">
    <property type="protein sequence ID" value="ORZ15187.1"/>
    <property type="molecule type" value="Genomic_DNA"/>
</dbReference>
<evidence type="ECO:0000313" key="9">
    <source>
        <dbReference type="Proteomes" id="UP000193560"/>
    </source>
</evidence>
<dbReference type="OrthoDB" id="378564at2759"/>
<dbReference type="GO" id="GO:0016020">
    <property type="term" value="C:membrane"/>
    <property type="evidence" value="ECO:0007669"/>
    <property type="project" value="UniProtKB-SubCell"/>
</dbReference>
<feature type="region of interest" description="Disordered" evidence="6">
    <location>
        <begin position="63"/>
        <end position="91"/>
    </location>
</feature>
<feature type="compositionally biased region" description="Basic and acidic residues" evidence="6">
    <location>
        <begin position="672"/>
        <end position="688"/>
    </location>
</feature>
<keyword evidence="9" id="KW-1185">Reference proteome</keyword>
<feature type="transmembrane region" description="Helical" evidence="7">
    <location>
        <begin position="457"/>
        <end position="477"/>
    </location>
</feature>
<protein>
    <submittedName>
        <fullName evidence="8">Cleft lip and palate transmembrane protein 1-domain-containing protein</fullName>
    </submittedName>
</protein>
<feature type="transmembrane region" description="Helical" evidence="7">
    <location>
        <begin position="546"/>
        <end position="565"/>
    </location>
</feature>
<organism evidence="8 9">
    <name type="scientific">Absidia repens</name>
    <dbReference type="NCBI Taxonomy" id="90262"/>
    <lineage>
        <taxon>Eukaryota</taxon>
        <taxon>Fungi</taxon>
        <taxon>Fungi incertae sedis</taxon>
        <taxon>Mucoromycota</taxon>
        <taxon>Mucoromycotina</taxon>
        <taxon>Mucoromycetes</taxon>
        <taxon>Mucorales</taxon>
        <taxon>Cunninghamellaceae</taxon>
        <taxon>Absidia</taxon>
    </lineage>
</organism>
<dbReference type="GO" id="GO:0012505">
    <property type="term" value="C:endomembrane system"/>
    <property type="evidence" value="ECO:0007669"/>
    <property type="project" value="TreeGrafter"/>
</dbReference>
<keyword evidence="3 7" id="KW-0812">Transmembrane</keyword>
<evidence type="ECO:0000313" key="8">
    <source>
        <dbReference type="EMBL" id="ORZ15187.1"/>
    </source>
</evidence>
<accession>A0A1X2IEN9</accession>
<dbReference type="PANTHER" id="PTHR21347">
    <property type="entry name" value="CLEFT LIP AND PALATE ASSOCIATED TRANSMEMBRANE PROTEIN-RELATED"/>
    <property type="match status" value="1"/>
</dbReference>
<evidence type="ECO:0000256" key="4">
    <source>
        <dbReference type="ARBA" id="ARBA00022989"/>
    </source>
</evidence>
<feature type="transmembrane region" description="Helical" evidence="7">
    <location>
        <begin position="43"/>
        <end position="61"/>
    </location>
</feature>
<gene>
    <name evidence="8" type="ORF">BCR42DRAFT_482914</name>
</gene>
<dbReference type="Proteomes" id="UP000193560">
    <property type="component" value="Unassembled WGS sequence"/>
</dbReference>
<feature type="region of interest" description="Disordered" evidence="6">
    <location>
        <begin position="1"/>
        <end position="31"/>
    </location>
</feature>
<feature type="transmembrane region" description="Helical" evidence="7">
    <location>
        <begin position="421"/>
        <end position="441"/>
    </location>
</feature>
<keyword evidence="5 7" id="KW-0472">Membrane</keyword>
<evidence type="ECO:0000256" key="3">
    <source>
        <dbReference type="ARBA" id="ARBA00022692"/>
    </source>
</evidence>
<feature type="region of interest" description="Disordered" evidence="6">
    <location>
        <begin position="232"/>
        <end position="270"/>
    </location>
</feature>
<feature type="region of interest" description="Disordered" evidence="6">
    <location>
        <begin position="667"/>
        <end position="688"/>
    </location>
</feature>
<feature type="transmembrane region" description="Helical" evidence="7">
    <location>
        <begin position="571"/>
        <end position="592"/>
    </location>
</feature>
<dbReference type="InterPro" id="IPR008429">
    <property type="entry name" value="CLPTM1"/>
</dbReference>
<evidence type="ECO:0000256" key="7">
    <source>
        <dbReference type="SAM" id="Phobius"/>
    </source>
</evidence>
<sequence length="688" mass="79472">MPGTSSSKKVHQPDKRTTQQQQPQQQQQQNDDQGFFAKYGGQIFHMMMIWLAIQLLTGGLFKNQQNSNNPPPPPSPIEKTSDSLHGGNDLRTTMRDYASHVPVPIYYYPQPDIPLDDLASSFAPLWSKYTRMDLSIYTSEDEYFTRYQDTPVWQVNDIVYGDNGDDRREKHIEIPITKNLQHNGTLYAHIFMTTQGGTINPQHPSFVANDVVYLRHTLTKFYPKRATIKQKKLLRKGEEDEQSVTEDEEVYIEETTDDEEPSSQQLQHDDSGISGFGRGLLSNLTRQAPLVAYWHENVTITVINDGKTVIPKASVKPPVLKHIPFDSDLVRDASGKIGYYKPIVFPNDFWLLRKNSYLINETISTLPLTIHLEPLSMMKFNIYATMDEMMNNQQSSVSPMGGMSSSETDEIKRMFLETNPVLLAVTVSVSLLHSLFEMLAFKNDIAFWKKKDNSTGVSVRSIIVNIFFQIVIFLYLMDNNQETSWMILMGQGVGLLIEIWKVFKALKYEIVWRPGQLLPTLSNQNAKDATEEEDETSKYDAIAFKYLTWLSYPLLAGYAVYSLLYDEHKSWYSFVLKTLVEFVYLFGFITMIPQLYINYRLKSVAHMPWRTLMYKSLNTFIDDLFAFVIKMPTLHRIACLRDDAVFIVYVYQRYKYKVDPTRANEYGQVGQQKDDKIDDKTNETKKDR</sequence>
<comment type="caution">
    <text evidence="8">The sequence shown here is derived from an EMBL/GenBank/DDBJ whole genome shotgun (WGS) entry which is preliminary data.</text>
</comment>
<dbReference type="PANTHER" id="PTHR21347:SF0">
    <property type="entry name" value="LIPID SCRAMBLASE CLPTM1L"/>
    <property type="match status" value="1"/>
</dbReference>
<dbReference type="STRING" id="90262.A0A1X2IEN9"/>
<evidence type="ECO:0000256" key="2">
    <source>
        <dbReference type="ARBA" id="ARBA00009310"/>
    </source>
</evidence>
<dbReference type="Pfam" id="PF05602">
    <property type="entry name" value="CLPTM1"/>
    <property type="match status" value="1"/>
</dbReference>
<evidence type="ECO:0000256" key="6">
    <source>
        <dbReference type="SAM" id="MobiDB-lite"/>
    </source>
</evidence>
<feature type="compositionally biased region" description="Acidic residues" evidence="6">
    <location>
        <begin position="239"/>
        <end position="261"/>
    </location>
</feature>
<dbReference type="AlphaFoldDB" id="A0A1X2IEN9"/>
<keyword evidence="4 7" id="KW-1133">Transmembrane helix</keyword>
<reference evidence="8 9" key="1">
    <citation type="submission" date="2016-07" db="EMBL/GenBank/DDBJ databases">
        <title>Pervasive Adenine N6-methylation of Active Genes in Fungi.</title>
        <authorList>
            <consortium name="DOE Joint Genome Institute"/>
            <person name="Mondo S.J."/>
            <person name="Dannebaum R.O."/>
            <person name="Kuo R.C."/>
            <person name="Labutti K."/>
            <person name="Haridas S."/>
            <person name="Kuo A."/>
            <person name="Salamov A."/>
            <person name="Ahrendt S.R."/>
            <person name="Lipzen A."/>
            <person name="Sullivan W."/>
            <person name="Andreopoulos W.B."/>
            <person name="Clum A."/>
            <person name="Lindquist E."/>
            <person name="Daum C."/>
            <person name="Ramamoorthy G.K."/>
            <person name="Gryganskyi A."/>
            <person name="Culley D."/>
            <person name="Magnuson J.K."/>
            <person name="James T.Y."/>
            <person name="O'Malley M.A."/>
            <person name="Stajich J.E."/>
            <person name="Spatafora J.W."/>
            <person name="Visel A."/>
            <person name="Grigoriev I.V."/>
        </authorList>
    </citation>
    <scope>NUCLEOTIDE SEQUENCE [LARGE SCALE GENOMIC DNA]</scope>
    <source>
        <strain evidence="8 9">NRRL 1336</strain>
    </source>
</reference>
<name>A0A1X2IEN9_9FUNG</name>
<proteinExistence type="inferred from homology"/>